<reference evidence="1" key="1">
    <citation type="submission" date="2020-08" db="EMBL/GenBank/DDBJ databases">
        <title>Genome public.</title>
        <authorList>
            <person name="Liu C."/>
            <person name="Sun Q."/>
        </authorList>
    </citation>
    <scope>NUCLEOTIDE SEQUENCE</scope>
    <source>
        <strain evidence="1">NSJ-51</strain>
    </source>
</reference>
<proteinExistence type="predicted"/>
<gene>
    <name evidence="1" type="ORF">H8S57_00935</name>
</gene>
<dbReference type="Proteomes" id="UP000661435">
    <property type="component" value="Unassembled WGS sequence"/>
</dbReference>
<protein>
    <submittedName>
        <fullName evidence="1">Uncharacterized protein</fullName>
    </submittedName>
</protein>
<evidence type="ECO:0000313" key="2">
    <source>
        <dbReference type="Proteomes" id="UP000661435"/>
    </source>
</evidence>
<dbReference type="RefSeq" id="WP_186906193.1">
    <property type="nucleotide sequence ID" value="NZ_JACOPP010000001.1"/>
</dbReference>
<organism evidence="1 2">
    <name type="scientific">Lawsonibacter hominis</name>
    <dbReference type="NCBI Taxonomy" id="2763053"/>
    <lineage>
        <taxon>Bacteria</taxon>
        <taxon>Bacillati</taxon>
        <taxon>Bacillota</taxon>
        <taxon>Clostridia</taxon>
        <taxon>Eubacteriales</taxon>
        <taxon>Oscillospiraceae</taxon>
        <taxon>Lawsonibacter</taxon>
    </lineage>
</organism>
<keyword evidence="2" id="KW-1185">Reference proteome</keyword>
<name>A0A8J6IZB6_9FIRM</name>
<accession>A0A8J6IZB6</accession>
<sequence length="236" mass="24909">MVGWLVREDRRGRRPVLERTQLAGMTVLRAGVPAPDALAQRKLERRLERAAELLCRAGVRRVLAQEGFAGWPLLEAAGLQRVSAAALCQALAAPLALAALKRQGIAPGQAAVSLAGTRVNRPLFQAAEQLCRHVRTLIVDAPAGGRELAGYLRCAYGAPVVEPEAGVTPHAVLCFAPAADVRGALKLFGAVPDLGALALGPPPGLECRTAEGLPLLALLWEEGRLDLANIQILEAN</sequence>
<evidence type="ECO:0000313" key="1">
    <source>
        <dbReference type="EMBL" id="MBC5732292.1"/>
    </source>
</evidence>
<dbReference type="EMBL" id="JACOPP010000001">
    <property type="protein sequence ID" value="MBC5732292.1"/>
    <property type="molecule type" value="Genomic_DNA"/>
</dbReference>
<comment type="caution">
    <text evidence="1">The sequence shown here is derived from an EMBL/GenBank/DDBJ whole genome shotgun (WGS) entry which is preliminary data.</text>
</comment>
<dbReference type="AlphaFoldDB" id="A0A8J6IZB6"/>